<dbReference type="EMBL" id="JAKUCV010005660">
    <property type="protein sequence ID" value="KAJ4830358.1"/>
    <property type="molecule type" value="Genomic_DNA"/>
</dbReference>
<feature type="transmembrane region" description="Helical" evidence="1">
    <location>
        <begin position="7"/>
        <end position="35"/>
    </location>
</feature>
<comment type="caution">
    <text evidence="2">The sequence shown here is derived from an EMBL/GenBank/DDBJ whole genome shotgun (WGS) entry which is preliminary data.</text>
</comment>
<keyword evidence="1" id="KW-0812">Transmembrane</keyword>
<reference evidence="2" key="2">
    <citation type="journal article" date="2023" name="Plants (Basel)">
        <title>Annotation of the Turnera subulata (Passifloraceae) Draft Genome Reveals the S-Locus Evolved after the Divergence of Turneroideae from Passifloroideae in a Stepwise Manner.</title>
        <authorList>
            <person name="Henning P.M."/>
            <person name="Roalson E.H."/>
            <person name="Mir W."/>
            <person name="McCubbin A.G."/>
            <person name="Shore J.S."/>
        </authorList>
    </citation>
    <scope>NUCLEOTIDE SEQUENCE</scope>
    <source>
        <strain evidence="2">F60SS</strain>
    </source>
</reference>
<name>A0A9Q0FF60_9ROSI</name>
<keyword evidence="1" id="KW-1133">Transmembrane helix</keyword>
<sequence>MALSIRFILYLIYIWFVSLLFFTILAISLLLFWLVNCKPMKSCQLCWGCRQSHTSQGSFSKAQVFQCHVCCNVIYRCLYNVVG</sequence>
<accession>A0A9Q0FF60</accession>
<keyword evidence="3" id="KW-1185">Reference proteome</keyword>
<dbReference type="Proteomes" id="UP001141552">
    <property type="component" value="Unassembled WGS sequence"/>
</dbReference>
<evidence type="ECO:0000313" key="3">
    <source>
        <dbReference type="Proteomes" id="UP001141552"/>
    </source>
</evidence>
<dbReference type="AlphaFoldDB" id="A0A9Q0FF60"/>
<keyword evidence="1" id="KW-0472">Membrane</keyword>
<proteinExistence type="predicted"/>
<evidence type="ECO:0000256" key="1">
    <source>
        <dbReference type="SAM" id="Phobius"/>
    </source>
</evidence>
<protein>
    <submittedName>
        <fullName evidence="2">Uncharacterized protein</fullName>
    </submittedName>
</protein>
<organism evidence="2 3">
    <name type="scientific">Turnera subulata</name>
    <dbReference type="NCBI Taxonomy" id="218843"/>
    <lineage>
        <taxon>Eukaryota</taxon>
        <taxon>Viridiplantae</taxon>
        <taxon>Streptophyta</taxon>
        <taxon>Embryophyta</taxon>
        <taxon>Tracheophyta</taxon>
        <taxon>Spermatophyta</taxon>
        <taxon>Magnoliopsida</taxon>
        <taxon>eudicotyledons</taxon>
        <taxon>Gunneridae</taxon>
        <taxon>Pentapetalae</taxon>
        <taxon>rosids</taxon>
        <taxon>fabids</taxon>
        <taxon>Malpighiales</taxon>
        <taxon>Passifloraceae</taxon>
        <taxon>Turnera</taxon>
    </lineage>
</organism>
<gene>
    <name evidence="2" type="ORF">Tsubulata_031796</name>
</gene>
<evidence type="ECO:0000313" key="2">
    <source>
        <dbReference type="EMBL" id="KAJ4830358.1"/>
    </source>
</evidence>
<reference evidence="2" key="1">
    <citation type="submission" date="2022-02" db="EMBL/GenBank/DDBJ databases">
        <authorList>
            <person name="Henning P.M."/>
            <person name="McCubbin A.G."/>
            <person name="Shore J.S."/>
        </authorList>
    </citation>
    <scope>NUCLEOTIDE SEQUENCE</scope>
    <source>
        <strain evidence="2">F60SS</strain>
        <tissue evidence="2">Leaves</tissue>
    </source>
</reference>